<feature type="transmembrane region" description="Helical" evidence="5">
    <location>
        <begin position="69"/>
        <end position="94"/>
    </location>
</feature>
<dbReference type="InterPro" id="IPR006977">
    <property type="entry name" value="Yip1_dom"/>
</dbReference>
<evidence type="ECO:0000256" key="2">
    <source>
        <dbReference type="ARBA" id="ARBA00022692"/>
    </source>
</evidence>
<reference evidence="8" key="1">
    <citation type="submission" date="2018-03" db="EMBL/GenBank/DDBJ databases">
        <authorList>
            <person name="Rodrigo-Torres L."/>
            <person name="Arahal R. D."/>
            <person name="Lucena T."/>
        </authorList>
    </citation>
    <scope>NUCLEOTIDE SEQUENCE [LARGE SCALE GENOMIC DNA]</scope>
    <source>
        <strain evidence="8">CECT 8811</strain>
    </source>
</reference>
<feature type="transmembrane region" description="Helical" evidence="5">
    <location>
        <begin position="134"/>
        <end position="151"/>
    </location>
</feature>
<dbReference type="AlphaFoldDB" id="A0A2R8AJU5"/>
<proteinExistence type="predicted"/>
<evidence type="ECO:0000313" key="7">
    <source>
        <dbReference type="EMBL" id="SPF76276.1"/>
    </source>
</evidence>
<keyword evidence="4 5" id="KW-0472">Membrane</keyword>
<accession>A0A2R8AJU5</accession>
<evidence type="ECO:0000256" key="4">
    <source>
        <dbReference type="ARBA" id="ARBA00023136"/>
    </source>
</evidence>
<gene>
    <name evidence="7" type="ORF">ALP8811_01278</name>
</gene>
<feature type="transmembrane region" description="Helical" evidence="5">
    <location>
        <begin position="106"/>
        <end position="128"/>
    </location>
</feature>
<name>A0A2R8AJU5_9RHOB</name>
<evidence type="ECO:0000256" key="3">
    <source>
        <dbReference type="ARBA" id="ARBA00022989"/>
    </source>
</evidence>
<keyword evidence="2 5" id="KW-0812">Transmembrane</keyword>
<dbReference type="Pfam" id="PF04893">
    <property type="entry name" value="Yip1"/>
    <property type="match status" value="1"/>
</dbReference>
<comment type="subcellular location">
    <subcellularLocation>
        <location evidence="1">Membrane</location>
        <topology evidence="1">Multi-pass membrane protein</topology>
    </subcellularLocation>
</comment>
<dbReference type="Proteomes" id="UP000244911">
    <property type="component" value="Unassembled WGS sequence"/>
</dbReference>
<organism evidence="7 8">
    <name type="scientific">Aliiroseovarius pelagivivens</name>
    <dbReference type="NCBI Taxonomy" id="1639690"/>
    <lineage>
        <taxon>Bacteria</taxon>
        <taxon>Pseudomonadati</taxon>
        <taxon>Pseudomonadota</taxon>
        <taxon>Alphaproteobacteria</taxon>
        <taxon>Rhodobacterales</taxon>
        <taxon>Paracoccaceae</taxon>
        <taxon>Aliiroseovarius</taxon>
    </lineage>
</organism>
<dbReference type="RefSeq" id="WP_181363698.1">
    <property type="nucleotide sequence ID" value="NZ_OMOI01000001.1"/>
</dbReference>
<sequence length="167" mass="18414">MSVLHDMVQSYRNPRAVFRRRVGDVPREDRALAVLMFACALVFAAQMPRLARQAHETGEELNMLLGATLLGWLFIMPLVLYALGTVSHVIARIFGGKGSSYTARFALFWALLCAAPIWLLWGLVAGFIGPGVQLSLVGLLALVVFVLFWSINLREAERGLIETGKAD</sequence>
<protein>
    <recommendedName>
        <fullName evidence="6">Yip1 domain-containing protein</fullName>
    </recommendedName>
</protein>
<feature type="domain" description="Yip1" evidence="6">
    <location>
        <begin position="9"/>
        <end position="156"/>
    </location>
</feature>
<dbReference type="GO" id="GO:0016020">
    <property type="term" value="C:membrane"/>
    <property type="evidence" value="ECO:0007669"/>
    <property type="project" value="UniProtKB-SubCell"/>
</dbReference>
<evidence type="ECO:0000313" key="8">
    <source>
        <dbReference type="Proteomes" id="UP000244911"/>
    </source>
</evidence>
<evidence type="ECO:0000259" key="6">
    <source>
        <dbReference type="Pfam" id="PF04893"/>
    </source>
</evidence>
<evidence type="ECO:0000256" key="1">
    <source>
        <dbReference type="ARBA" id="ARBA00004141"/>
    </source>
</evidence>
<evidence type="ECO:0000256" key="5">
    <source>
        <dbReference type="SAM" id="Phobius"/>
    </source>
</evidence>
<keyword evidence="3 5" id="KW-1133">Transmembrane helix</keyword>
<keyword evidence="8" id="KW-1185">Reference proteome</keyword>
<dbReference type="EMBL" id="OMOI01000001">
    <property type="protein sequence ID" value="SPF76276.1"/>
    <property type="molecule type" value="Genomic_DNA"/>
</dbReference>